<reference evidence="4" key="2">
    <citation type="submission" date="2010-04" db="EMBL/GenBank/DDBJ databases">
        <authorList>
            <person name="Buell R."/>
            <person name="Hamilton J."/>
            <person name="Hostetler J."/>
        </authorList>
    </citation>
    <scope>NUCLEOTIDE SEQUENCE [LARGE SCALE GENOMIC DNA]</scope>
    <source>
        <strain evidence="4">DAOM:BR144</strain>
    </source>
</reference>
<protein>
    <recommendedName>
        <fullName evidence="2">EF-hand domain-containing protein</fullName>
    </recommendedName>
</protein>
<dbReference type="GO" id="GO:0005509">
    <property type="term" value="F:calcium ion binding"/>
    <property type="evidence" value="ECO:0007669"/>
    <property type="project" value="InterPro"/>
</dbReference>
<dbReference type="eggNOG" id="ENOG502RX8N">
    <property type="taxonomic scope" value="Eukaryota"/>
</dbReference>
<dbReference type="VEuPathDB" id="FungiDB:PYU1_G011822"/>
<evidence type="ECO:0000259" key="2">
    <source>
        <dbReference type="PROSITE" id="PS50222"/>
    </source>
</evidence>
<dbReference type="PROSITE" id="PS50222">
    <property type="entry name" value="EF_HAND_2"/>
    <property type="match status" value="1"/>
</dbReference>
<name>K3X3P9_GLOUD</name>
<keyword evidence="4" id="KW-1185">Reference proteome</keyword>
<evidence type="ECO:0000313" key="4">
    <source>
        <dbReference type="Proteomes" id="UP000019132"/>
    </source>
</evidence>
<evidence type="ECO:0000256" key="1">
    <source>
        <dbReference type="SAM" id="MobiDB-lite"/>
    </source>
</evidence>
<feature type="region of interest" description="Disordered" evidence="1">
    <location>
        <begin position="1"/>
        <end position="37"/>
    </location>
</feature>
<feature type="domain" description="EF-hand" evidence="2">
    <location>
        <begin position="309"/>
        <end position="344"/>
    </location>
</feature>
<dbReference type="EMBL" id="GL376637">
    <property type="status" value="NOT_ANNOTATED_CDS"/>
    <property type="molecule type" value="Genomic_DNA"/>
</dbReference>
<proteinExistence type="predicted"/>
<sequence length="462" mass="49324">MVNLFSSMHSPSEAATHRTHPQQPPPPAPTTNGNAPLSILVPAPHMYAIMFPFSTTAAGAATFAAAVANNNSNQFDYFTPPGFTNANNRYMDGSQLNPTIFLSAETLSPATKGTIFPGHAAVTVNGASQSHAPTQAQVQAHVNAAAAAAVAMANSAAAISTMRKLNATYGVPIAPLQRSLHPELKPKLAVSASMPPILAAAASSSSSATKTLASSARLASITASSVSSSASASKVTKISITPDISDFKLVQIFHQFCDPAAKLITLPRFHQLLQHHHVKDDSSTHLTSAKAASGGTTNSSGIAKSTAVMPSQETQALFKVLDPTGAGFIDLEKFMNSFQICNRCTEAKRRAHTAHCASQGQSFVSTALERQLMEDVAPVIVRVVPTSYEGSKVKSCEHYQWTWCEGFEKTGNEKCRGTNRHDKCPKYLANCTLWKHKLPPKNRKAKVFENQDSPSKKFKHFA</sequence>
<dbReference type="EnsemblProtists" id="PYU1_T011848">
    <property type="protein sequence ID" value="PYU1_T011848"/>
    <property type="gene ID" value="PYU1_G011822"/>
</dbReference>
<accession>K3X3P9</accession>
<reference evidence="3" key="3">
    <citation type="submission" date="2015-02" db="UniProtKB">
        <authorList>
            <consortium name="EnsemblProtists"/>
        </authorList>
    </citation>
    <scope>IDENTIFICATION</scope>
    <source>
        <strain evidence="3">DAOM BR144</strain>
    </source>
</reference>
<dbReference type="AlphaFoldDB" id="K3X3P9"/>
<dbReference type="InParanoid" id="K3X3P9"/>
<feature type="region of interest" description="Disordered" evidence="1">
    <location>
        <begin position="283"/>
        <end position="302"/>
    </location>
</feature>
<dbReference type="HOGENOM" id="CLU_013341_0_0_1"/>
<evidence type="ECO:0000313" key="3">
    <source>
        <dbReference type="EnsemblProtists" id="PYU1_T011848"/>
    </source>
</evidence>
<feature type="compositionally biased region" description="Polar residues" evidence="1">
    <location>
        <begin position="1"/>
        <end position="10"/>
    </location>
</feature>
<dbReference type="Proteomes" id="UP000019132">
    <property type="component" value="Unassembled WGS sequence"/>
</dbReference>
<dbReference type="InterPro" id="IPR002048">
    <property type="entry name" value="EF_hand_dom"/>
</dbReference>
<organism evidence="3 4">
    <name type="scientific">Globisporangium ultimum (strain ATCC 200006 / CBS 805.95 / DAOM BR144)</name>
    <name type="common">Pythium ultimum</name>
    <dbReference type="NCBI Taxonomy" id="431595"/>
    <lineage>
        <taxon>Eukaryota</taxon>
        <taxon>Sar</taxon>
        <taxon>Stramenopiles</taxon>
        <taxon>Oomycota</taxon>
        <taxon>Peronosporomycetes</taxon>
        <taxon>Pythiales</taxon>
        <taxon>Pythiaceae</taxon>
        <taxon>Globisporangium</taxon>
    </lineage>
</organism>
<reference evidence="4" key="1">
    <citation type="journal article" date="2010" name="Genome Biol.">
        <title>Genome sequence of the necrotrophic plant pathogen Pythium ultimum reveals original pathogenicity mechanisms and effector repertoire.</title>
        <authorList>
            <person name="Levesque C.A."/>
            <person name="Brouwer H."/>
            <person name="Cano L."/>
            <person name="Hamilton J.P."/>
            <person name="Holt C."/>
            <person name="Huitema E."/>
            <person name="Raffaele S."/>
            <person name="Robideau G.P."/>
            <person name="Thines M."/>
            <person name="Win J."/>
            <person name="Zerillo M.M."/>
            <person name="Beakes G.W."/>
            <person name="Boore J.L."/>
            <person name="Busam D."/>
            <person name="Dumas B."/>
            <person name="Ferriera S."/>
            <person name="Fuerstenberg S.I."/>
            <person name="Gachon C.M."/>
            <person name="Gaulin E."/>
            <person name="Govers F."/>
            <person name="Grenville-Briggs L."/>
            <person name="Horner N."/>
            <person name="Hostetler J."/>
            <person name="Jiang R.H."/>
            <person name="Johnson J."/>
            <person name="Krajaejun T."/>
            <person name="Lin H."/>
            <person name="Meijer H.J."/>
            <person name="Moore B."/>
            <person name="Morris P."/>
            <person name="Phuntmart V."/>
            <person name="Puiu D."/>
            <person name="Shetty J."/>
            <person name="Stajich J.E."/>
            <person name="Tripathy S."/>
            <person name="Wawra S."/>
            <person name="van West P."/>
            <person name="Whitty B.R."/>
            <person name="Coutinho P.M."/>
            <person name="Henrissat B."/>
            <person name="Martin F."/>
            <person name="Thomas P.D."/>
            <person name="Tyler B.M."/>
            <person name="De Vries R.P."/>
            <person name="Kamoun S."/>
            <person name="Yandell M."/>
            <person name="Tisserat N."/>
            <person name="Buell C.R."/>
        </authorList>
    </citation>
    <scope>NUCLEOTIDE SEQUENCE</scope>
    <source>
        <strain evidence="4">DAOM:BR144</strain>
    </source>
</reference>